<dbReference type="EC" id="1.4.3.19" evidence="5"/>
<dbReference type="SUPFAM" id="SSF51905">
    <property type="entry name" value="FAD/NAD(P)-binding domain"/>
    <property type="match status" value="1"/>
</dbReference>
<evidence type="ECO:0000256" key="3">
    <source>
        <dbReference type="ARBA" id="ARBA00023002"/>
    </source>
</evidence>
<dbReference type="PANTHER" id="PTHR13847">
    <property type="entry name" value="SARCOSINE DEHYDROGENASE-RELATED"/>
    <property type="match status" value="1"/>
</dbReference>
<dbReference type="GO" id="GO:0005737">
    <property type="term" value="C:cytoplasm"/>
    <property type="evidence" value="ECO:0007669"/>
    <property type="project" value="TreeGrafter"/>
</dbReference>
<evidence type="ECO:0000256" key="4">
    <source>
        <dbReference type="ARBA" id="ARBA00049872"/>
    </source>
</evidence>
<sequence>MTRRPDVAVIGGGVIGLAVAWRCAQRGLDVHVFHDEIPGTASAVAPGMLAPVSEADFPDPALLAFAHEARRAWPAFAAELAAASGIDLGYATDGLLLVAHSAEDRARLAGMYAFREGYDVPCESLDADGLRAREPLLAPECRGGGFATEDHHVDAQRVRTALRAAGRALGVRYVDRRVRSLDEVCAGSVLVAAGAWSPELHEWPVTPVRGQVVLLRDPSKGPGLRHGIRGVVRGEPVYLAGRDGHETVVAATLDHAGFDVRPSARATESLLRKAVALVPALAGHEVAATRVGLRPDTPDHLPVMGPVPGRSGAYVCTGHYRHGFLLAPVAADLMTALMLGGTDGIPAAFAPQRFRSTKESTSR</sequence>
<dbReference type="Gene3D" id="3.50.50.60">
    <property type="entry name" value="FAD/NAD(P)-binding domain"/>
    <property type="match status" value="1"/>
</dbReference>
<comment type="catalytic activity">
    <reaction evidence="4">
        <text>glycine + O2 + H2O = glyoxylate + H2O2 + NH4(+)</text>
        <dbReference type="Rhea" id="RHEA:11532"/>
        <dbReference type="ChEBI" id="CHEBI:15377"/>
        <dbReference type="ChEBI" id="CHEBI:15379"/>
        <dbReference type="ChEBI" id="CHEBI:16240"/>
        <dbReference type="ChEBI" id="CHEBI:28938"/>
        <dbReference type="ChEBI" id="CHEBI:36655"/>
        <dbReference type="ChEBI" id="CHEBI:57305"/>
        <dbReference type="EC" id="1.4.3.19"/>
    </reaction>
</comment>
<dbReference type="UniPathway" id="UPA00060"/>
<dbReference type="Proteomes" id="UP000182100">
    <property type="component" value="Unassembled WGS sequence"/>
</dbReference>
<name>A0A1G6M1H2_9ACTN</name>
<dbReference type="STRING" id="67344.SAMN05216505_102324"/>
<dbReference type="PRINTS" id="PR00411">
    <property type="entry name" value="PNDRDTASEI"/>
</dbReference>
<dbReference type="GO" id="GO:0009228">
    <property type="term" value="P:thiamine biosynthetic process"/>
    <property type="evidence" value="ECO:0007669"/>
    <property type="project" value="UniProtKB-KW"/>
</dbReference>
<evidence type="ECO:0000259" key="6">
    <source>
        <dbReference type="Pfam" id="PF01266"/>
    </source>
</evidence>
<dbReference type="InterPro" id="IPR036188">
    <property type="entry name" value="FAD/NAD-bd_sf"/>
</dbReference>
<dbReference type="Pfam" id="PF01266">
    <property type="entry name" value="DAO"/>
    <property type="match status" value="1"/>
</dbReference>
<evidence type="ECO:0000313" key="7">
    <source>
        <dbReference type="EMBL" id="SDC48796.1"/>
    </source>
</evidence>
<dbReference type="AlphaFoldDB" id="A0A1G6M1H2"/>
<accession>A0A1G6M1H2</accession>
<dbReference type="InterPro" id="IPR006076">
    <property type="entry name" value="FAD-dep_OxRdtase"/>
</dbReference>
<dbReference type="RefSeq" id="WP_055572588.1">
    <property type="nucleotide sequence ID" value="NZ_FMZK01000002.1"/>
</dbReference>
<evidence type="ECO:0000256" key="5">
    <source>
        <dbReference type="ARBA" id="ARBA00050018"/>
    </source>
</evidence>
<dbReference type="GO" id="GO:0050660">
    <property type="term" value="F:flavin adenine dinucleotide binding"/>
    <property type="evidence" value="ECO:0007669"/>
    <property type="project" value="InterPro"/>
</dbReference>
<proteinExistence type="predicted"/>
<dbReference type="NCBIfam" id="TIGR02352">
    <property type="entry name" value="thiamin_ThiO"/>
    <property type="match status" value="1"/>
</dbReference>
<feature type="domain" description="FAD dependent oxidoreductase" evidence="6">
    <location>
        <begin position="6"/>
        <end position="337"/>
    </location>
</feature>
<dbReference type="SUPFAM" id="SSF54373">
    <property type="entry name" value="FAD-linked reductases, C-terminal domain"/>
    <property type="match status" value="1"/>
</dbReference>
<reference evidence="8" key="1">
    <citation type="submission" date="2016-10" db="EMBL/GenBank/DDBJ databases">
        <authorList>
            <person name="Varghese N."/>
            <person name="Submissions S."/>
        </authorList>
    </citation>
    <scope>NUCLEOTIDE SEQUENCE [LARGE SCALE GENOMIC DNA]</scope>
    <source>
        <strain evidence="8">CGMCC 4.3504</strain>
    </source>
</reference>
<dbReference type="EMBL" id="FMZK01000002">
    <property type="protein sequence ID" value="SDC48796.1"/>
    <property type="molecule type" value="Genomic_DNA"/>
</dbReference>
<dbReference type="GO" id="GO:0043799">
    <property type="term" value="F:glycine oxidase activity"/>
    <property type="evidence" value="ECO:0007669"/>
    <property type="project" value="UniProtKB-EC"/>
</dbReference>
<evidence type="ECO:0000313" key="8">
    <source>
        <dbReference type="Proteomes" id="UP000182100"/>
    </source>
</evidence>
<evidence type="ECO:0000256" key="1">
    <source>
        <dbReference type="ARBA" id="ARBA00004948"/>
    </source>
</evidence>
<keyword evidence="8" id="KW-1185">Reference proteome</keyword>
<evidence type="ECO:0000256" key="2">
    <source>
        <dbReference type="ARBA" id="ARBA00022977"/>
    </source>
</evidence>
<dbReference type="PANTHER" id="PTHR13847:SF289">
    <property type="entry name" value="GLYCINE OXIDASE"/>
    <property type="match status" value="1"/>
</dbReference>
<protein>
    <recommendedName>
        <fullName evidence="5">glycine oxidase</fullName>
        <ecNumber evidence="5">1.4.3.19</ecNumber>
    </recommendedName>
</protein>
<gene>
    <name evidence="7" type="ORF">SAMN05216505_102324</name>
</gene>
<comment type="pathway">
    <text evidence="1">Cofactor biosynthesis; thiamine diphosphate biosynthesis.</text>
</comment>
<organism evidence="7 8">
    <name type="scientific">Streptomyces prasinopilosus</name>
    <dbReference type="NCBI Taxonomy" id="67344"/>
    <lineage>
        <taxon>Bacteria</taxon>
        <taxon>Bacillati</taxon>
        <taxon>Actinomycetota</taxon>
        <taxon>Actinomycetes</taxon>
        <taxon>Kitasatosporales</taxon>
        <taxon>Streptomycetaceae</taxon>
        <taxon>Streptomyces</taxon>
    </lineage>
</organism>
<keyword evidence="3" id="KW-0560">Oxidoreductase</keyword>
<keyword evidence="2" id="KW-0784">Thiamine biosynthesis</keyword>
<dbReference type="InterPro" id="IPR012727">
    <property type="entry name" value="Gly_oxidase_ThiO"/>
</dbReference>
<dbReference type="Gene3D" id="3.30.9.10">
    <property type="entry name" value="D-Amino Acid Oxidase, subunit A, domain 2"/>
    <property type="match status" value="1"/>
</dbReference>
<dbReference type="GO" id="GO:0009229">
    <property type="term" value="P:thiamine diphosphate biosynthetic process"/>
    <property type="evidence" value="ECO:0007669"/>
    <property type="project" value="UniProtKB-UniPathway"/>
</dbReference>